<proteinExistence type="predicted"/>
<feature type="non-terminal residue" evidence="1">
    <location>
        <position position="1"/>
    </location>
</feature>
<dbReference type="AlphaFoldDB" id="A0A1X0RC84"/>
<dbReference type="VEuPathDB" id="FungiDB:BCV72DRAFT_190970"/>
<organism evidence="1">
    <name type="scientific">Rhizopus microsporus var. microsporus</name>
    <dbReference type="NCBI Taxonomy" id="86635"/>
    <lineage>
        <taxon>Eukaryota</taxon>
        <taxon>Fungi</taxon>
        <taxon>Fungi incertae sedis</taxon>
        <taxon>Mucoromycota</taxon>
        <taxon>Mucoromycotina</taxon>
        <taxon>Mucoromycetes</taxon>
        <taxon>Mucorales</taxon>
        <taxon>Mucorineae</taxon>
        <taxon>Rhizopodaceae</taxon>
        <taxon>Rhizopus</taxon>
    </lineage>
</organism>
<feature type="non-terminal residue" evidence="1">
    <location>
        <position position="84"/>
    </location>
</feature>
<dbReference type="OrthoDB" id="2206599at2759"/>
<protein>
    <submittedName>
        <fullName evidence="1">Uncharacterized protein</fullName>
    </submittedName>
</protein>
<gene>
    <name evidence="1" type="ORF">BCV72DRAFT_190970</name>
</gene>
<evidence type="ECO:0000313" key="1">
    <source>
        <dbReference type="EMBL" id="ORE09670.1"/>
    </source>
</evidence>
<dbReference type="Proteomes" id="UP000242414">
    <property type="component" value="Unassembled WGS sequence"/>
</dbReference>
<dbReference type="EMBL" id="KV921873">
    <property type="protein sequence ID" value="ORE09670.1"/>
    <property type="molecule type" value="Genomic_DNA"/>
</dbReference>
<reference evidence="1" key="1">
    <citation type="journal article" date="2016" name="Proc. Natl. Acad. Sci. U.S.A.">
        <title>Lipid metabolic changes in an early divergent fungus govern the establishment of a mutualistic symbiosis with endobacteria.</title>
        <authorList>
            <person name="Lastovetsky O.A."/>
            <person name="Gaspar M.L."/>
            <person name="Mondo S.J."/>
            <person name="LaButti K.M."/>
            <person name="Sandor L."/>
            <person name="Grigoriev I.V."/>
            <person name="Henry S.A."/>
            <person name="Pawlowska T.E."/>
        </authorList>
    </citation>
    <scope>NUCLEOTIDE SEQUENCE [LARGE SCALE GENOMIC DNA]</scope>
    <source>
        <strain evidence="1">ATCC 52814</strain>
    </source>
</reference>
<sequence length="84" mass="10129">PVEGITEEHFLDEEQVLQIIAAYLPDDVVNKDQLTEWMAKDEPWAYRDYRWDNLHNVHQLRHVRLTNDTIFNMGYIRRSNTQDT</sequence>
<name>A0A1X0RC84_RHIZD</name>
<accession>A0A1X0RC84</accession>